<reference evidence="6 7" key="1">
    <citation type="submission" date="2023-03" db="EMBL/GenBank/DDBJ databases">
        <title>Draft assemblies of triclosan tolerant bacteria isolated from returned activated sludge.</title>
        <authorList>
            <person name="Van Hamelsveld S."/>
        </authorList>
    </citation>
    <scope>NUCLEOTIDE SEQUENCE [LARGE SCALE GENOMIC DNA]</scope>
    <source>
        <strain evidence="6 7">GW210010_S58</strain>
    </source>
</reference>
<dbReference type="InterPro" id="IPR050204">
    <property type="entry name" value="AraC_XylS_family_regulators"/>
</dbReference>
<dbReference type="Gene3D" id="2.60.120.10">
    <property type="entry name" value="Jelly Rolls"/>
    <property type="match status" value="1"/>
</dbReference>
<evidence type="ECO:0000256" key="2">
    <source>
        <dbReference type="ARBA" id="ARBA00023125"/>
    </source>
</evidence>
<dbReference type="SMART" id="SM00342">
    <property type="entry name" value="HTH_ARAC"/>
    <property type="match status" value="1"/>
</dbReference>
<keyword evidence="2" id="KW-0238">DNA-binding</keyword>
<organism evidence="6 7">
    <name type="scientific">Cupriavidus basilensis</name>
    <dbReference type="NCBI Taxonomy" id="68895"/>
    <lineage>
        <taxon>Bacteria</taxon>
        <taxon>Pseudomonadati</taxon>
        <taxon>Pseudomonadota</taxon>
        <taxon>Betaproteobacteria</taxon>
        <taxon>Burkholderiales</taxon>
        <taxon>Burkholderiaceae</taxon>
        <taxon>Cupriavidus</taxon>
    </lineage>
</organism>
<keyword evidence="1" id="KW-0805">Transcription regulation</keyword>
<keyword evidence="3" id="KW-0804">Transcription</keyword>
<feature type="region of interest" description="Disordered" evidence="4">
    <location>
        <begin position="255"/>
        <end position="279"/>
    </location>
</feature>
<gene>
    <name evidence="6" type="ORF">P3W85_19795</name>
</gene>
<comment type="caution">
    <text evidence="6">The sequence shown here is derived from an EMBL/GenBank/DDBJ whole genome shotgun (WGS) entry which is preliminary data.</text>
</comment>
<evidence type="ECO:0000256" key="4">
    <source>
        <dbReference type="SAM" id="MobiDB-lite"/>
    </source>
</evidence>
<evidence type="ECO:0000313" key="7">
    <source>
        <dbReference type="Proteomes" id="UP001216674"/>
    </source>
</evidence>
<evidence type="ECO:0000256" key="3">
    <source>
        <dbReference type="ARBA" id="ARBA00023163"/>
    </source>
</evidence>
<evidence type="ECO:0000313" key="6">
    <source>
        <dbReference type="EMBL" id="MDF3835188.1"/>
    </source>
</evidence>
<dbReference type="EMBL" id="JARJLM010000334">
    <property type="protein sequence ID" value="MDF3835188.1"/>
    <property type="molecule type" value="Genomic_DNA"/>
</dbReference>
<evidence type="ECO:0000259" key="5">
    <source>
        <dbReference type="PROSITE" id="PS01124"/>
    </source>
</evidence>
<dbReference type="PROSITE" id="PS00041">
    <property type="entry name" value="HTH_ARAC_FAMILY_1"/>
    <property type="match status" value="1"/>
</dbReference>
<sequence>MPAPAEQALPAAPGPLVETRVYPSQTDWHRHDYHQVLFGLDGASELEIGGHLHRLEPRGGLIVPAGERHDFLGLENNRQLVVDIPPGSLALPAAMMGRARAFGVDDAWDTHVRQLAALPQGMRQGGSRQHHWQLASMLASGLAQALGLDRRGEPARFPLAQVDAYLRQHLDAPLRASQLAAHFGWSTRRFHTLFCDAFGDTPHRYQMRLRLDQATRLLADRKQALAEISLALGFPDQTTFTRSFTQRFGMPPGAWRAGLGSEGGSSPPASRQCHGLIES</sequence>
<dbReference type="InterPro" id="IPR018060">
    <property type="entry name" value="HTH_AraC"/>
</dbReference>
<name>A0ABT6ARG7_9BURK</name>
<dbReference type="InterPro" id="IPR011051">
    <property type="entry name" value="RmlC_Cupin_sf"/>
</dbReference>
<dbReference type="Pfam" id="PF07883">
    <property type="entry name" value="Cupin_2"/>
    <property type="match status" value="1"/>
</dbReference>
<dbReference type="Pfam" id="PF12833">
    <property type="entry name" value="HTH_18"/>
    <property type="match status" value="1"/>
</dbReference>
<protein>
    <submittedName>
        <fullName evidence="6">AraC family transcriptional regulator</fullName>
    </submittedName>
</protein>
<dbReference type="PANTHER" id="PTHR46796:SF10">
    <property type="entry name" value="TRANSCRIPTIONAL ACTIVATOR FEAR"/>
    <property type="match status" value="1"/>
</dbReference>
<dbReference type="Gene3D" id="1.10.10.60">
    <property type="entry name" value="Homeodomain-like"/>
    <property type="match status" value="1"/>
</dbReference>
<evidence type="ECO:0000256" key="1">
    <source>
        <dbReference type="ARBA" id="ARBA00023015"/>
    </source>
</evidence>
<dbReference type="InterPro" id="IPR014710">
    <property type="entry name" value="RmlC-like_jellyroll"/>
</dbReference>
<dbReference type="SUPFAM" id="SSF51182">
    <property type="entry name" value="RmlC-like cupins"/>
    <property type="match status" value="1"/>
</dbReference>
<dbReference type="InterPro" id="IPR018062">
    <property type="entry name" value="HTH_AraC-typ_CS"/>
</dbReference>
<dbReference type="Proteomes" id="UP001216674">
    <property type="component" value="Unassembled WGS sequence"/>
</dbReference>
<dbReference type="RefSeq" id="WP_276266052.1">
    <property type="nucleotide sequence ID" value="NZ_JARJLM010000334.1"/>
</dbReference>
<dbReference type="PROSITE" id="PS01124">
    <property type="entry name" value="HTH_ARAC_FAMILY_2"/>
    <property type="match status" value="1"/>
</dbReference>
<feature type="domain" description="HTH araC/xylS-type" evidence="5">
    <location>
        <begin position="160"/>
        <end position="258"/>
    </location>
</feature>
<proteinExistence type="predicted"/>
<accession>A0ABT6ARG7</accession>
<dbReference type="InterPro" id="IPR009057">
    <property type="entry name" value="Homeodomain-like_sf"/>
</dbReference>
<keyword evidence="7" id="KW-1185">Reference proteome</keyword>
<dbReference type="PANTHER" id="PTHR46796">
    <property type="entry name" value="HTH-TYPE TRANSCRIPTIONAL ACTIVATOR RHAS-RELATED"/>
    <property type="match status" value="1"/>
</dbReference>
<dbReference type="SUPFAM" id="SSF46689">
    <property type="entry name" value="Homeodomain-like"/>
    <property type="match status" value="2"/>
</dbReference>
<dbReference type="InterPro" id="IPR013096">
    <property type="entry name" value="Cupin_2"/>
</dbReference>